<name>A0A5B8C555_9MICO</name>
<evidence type="ECO:0000256" key="2">
    <source>
        <dbReference type="ARBA" id="ARBA00006247"/>
    </source>
</evidence>
<dbReference type="GO" id="GO:0016787">
    <property type="term" value="F:hydrolase activity"/>
    <property type="evidence" value="ECO:0007669"/>
    <property type="project" value="UniProtKB-KW"/>
</dbReference>
<dbReference type="Gene3D" id="3.40.630.10">
    <property type="entry name" value="Zn peptidases"/>
    <property type="match status" value="1"/>
</dbReference>
<dbReference type="Gene3D" id="1.10.150.900">
    <property type="match status" value="1"/>
</dbReference>
<protein>
    <submittedName>
        <fullName evidence="8">M20/M25/M40 family metallo-hydrolase</fullName>
    </submittedName>
</protein>
<keyword evidence="3" id="KW-0479">Metal-binding</keyword>
<dbReference type="InterPro" id="IPR011650">
    <property type="entry name" value="Peptidase_M20_dimer"/>
</dbReference>
<evidence type="ECO:0000256" key="3">
    <source>
        <dbReference type="ARBA" id="ARBA00022723"/>
    </source>
</evidence>
<dbReference type="RefSeq" id="WP_139927907.1">
    <property type="nucleotide sequence ID" value="NZ_CP040915.1"/>
</dbReference>
<feature type="region of interest" description="Disordered" evidence="6">
    <location>
        <begin position="1"/>
        <end position="20"/>
    </location>
</feature>
<sequence>MSTPDPAQPSTTPTPTAALRPEDEVVGICQDLVRIDTSNYGDGSGPGERAAAEHVAALLTEVGWEPELIEAAPGRTSVLLRIPGTDPDRGALVLHGHTDVVPAHAPDWTVPPFSGEIRDGMLWGRGAVDMKDMDAMILALVRDMGRTGWRPPRDVVVALMADEEAGGKFGAHWLVDHRPDVFAGATEAISEVGGYSVEVDGRRVYLLQTAEKGLAWLRLLADGTAGHGSQVNEDNAVTRLAGAVHRIGTHAWPLHLTGTVRRLLDGVADLTGTTFDPEDPDGIDRLVDALGPAKKFVGATLRTGASPTQLDAGYKVNVVPGAASAAVDLRPVPGEEEQARATLADLAGPGVRFETIHEDPGYEVPFEGALVDAMVAALGVHDPGAQVLPYMLSAGTDNKALRRLGITGYGFVPLRLPADLDFAGMFHGVDERVPVDALRFGTSVLGRLLRTC</sequence>
<organism evidence="8 9">
    <name type="scientific">Georgenia yuyongxinii</name>
    <dbReference type="NCBI Taxonomy" id="2589797"/>
    <lineage>
        <taxon>Bacteria</taxon>
        <taxon>Bacillati</taxon>
        <taxon>Actinomycetota</taxon>
        <taxon>Actinomycetes</taxon>
        <taxon>Micrococcales</taxon>
        <taxon>Bogoriellaceae</taxon>
        <taxon>Georgenia</taxon>
    </lineage>
</organism>
<accession>A0A5B8C555</accession>
<dbReference type="KEGG" id="gyu:FE374_07355"/>
<reference evidence="8 9" key="1">
    <citation type="submission" date="2019-05" db="EMBL/GenBank/DDBJ databases">
        <title>Georgenia *** sp. nov., and Georgenia *** sp. nov., isolated from the intestinal contents of plateau pika (Ochotona curzoniae) in the Qinghai-Tibet plateau of China.</title>
        <authorList>
            <person name="Tian Z."/>
        </authorList>
    </citation>
    <scope>NUCLEOTIDE SEQUENCE [LARGE SCALE GENOMIC DNA]</scope>
    <source>
        <strain evidence="8 9">Z443</strain>
    </source>
</reference>
<dbReference type="OrthoDB" id="7055905at2"/>
<dbReference type="PANTHER" id="PTHR43808:SF8">
    <property type="entry name" value="PEPTIDASE M20 DIMERISATION DOMAIN-CONTAINING PROTEIN"/>
    <property type="match status" value="1"/>
</dbReference>
<dbReference type="InterPro" id="IPR050072">
    <property type="entry name" value="Peptidase_M20A"/>
</dbReference>
<keyword evidence="4 8" id="KW-0378">Hydrolase</keyword>
<evidence type="ECO:0000313" key="9">
    <source>
        <dbReference type="Proteomes" id="UP000314616"/>
    </source>
</evidence>
<evidence type="ECO:0000256" key="6">
    <source>
        <dbReference type="SAM" id="MobiDB-lite"/>
    </source>
</evidence>
<dbReference type="GO" id="GO:0046872">
    <property type="term" value="F:metal ion binding"/>
    <property type="evidence" value="ECO:0007669"/>
    <property type="project" value="UniProtKB-KW"/>
</dbReference>
<keyword evidence="5" id="KW-0862">Zinc</keyword>
<dbReference type="Proteomes" id="UP000314616">
    <property type="component" value="Chromosome"/>
</dbReference>
<dbReference type="AlphaFoldDB" id="A0A5B8C555"/>
<comment type="cofactor">
    <cofactor evidence="1">
        <name>Zn(2+)</name>
        <dbReference type="ChEBI" id="CHEBI:29105"/>
    </cofactor>
</comment>
<evidence type="ECO:0000256" key="1">
    <source>
        <dbReference type="ARBA" id="ARBA00001947"/>
    </source>
</evidence>
<evidence type="ECO:0000313" key="8">
    <source>
        <dbReference type="EMBL" id="QDC24465.1"/>
    </source>
</evidence>
<dbReference type="SUPFAM" id="SSF53187">
    <property type="entry name" value="Zn-dependent exopeptidases"/>
    <property type="match status" value="1"/>
</dbReference>
<dbReference type="InterPro" id="IPR036264">
    <property type="entry name" value="Bact_exopeptidase_dim_dom"/>
</dbReference>
<dbReference type="Pfam" id="PF01546">
    <property type="entry name" value="Peptidase_M20"/>
    <property type="match status" value="1"/>
</dbReference>
<comment type="similarity">
    <text evidence="2">Belongs to the peptidase M20A family.</text>
</comment>
<proteinExistence type="inferred from homology"/>
<dbReference type="Gene3D" id="3.30.70.360">
    <property type="match status" value="1"/>
</dbReference>
<gene>
    <name evidence="8" type="ORF">FE374_07355</name>
</gene>
<feature type="compositionally biased region" description="Low complexity" evidence="6">
    <location>
        <begin position="1"/>
        <end position="18"/>
    </location>
</feature>
<dbReference type="PANTHER" id="PTHR43808">
    <property type="entry name" value="ACETYLORNITHINE DEACETYLASE"/>
    <property type="match status" value="1"/>
</dbReference>
<dbReference type="SUPFAM" id="SSF55031">
    <property type="entry name" value="Bacterial exopeptidase dimerisation domain"/>
    <property type="match status" value="1"/>
</dbReference>
<dbReference type="NCBIfam" id="NF005913">
    <property type="entry name" value="PRK07906.1"/>
    <property type="match status" value="1"/>
</dbReference>
<evidence type="ECO:0000259" key="7">
    <source>
        <dbReference type="Pfam" id="PF07687"/>
    </source>
</evidence>
<dbReference type="EMBL" id="CP040915">
    <property type="protein sequence ID" value="QDC24465.1"/>
    <property type="molecule type" value="Genomic_DNA"/>
</dbReference>
<evidence type="ECO:0000256" key="4">
    <source>
        <dbReference type="ARBA" id="ARBA00022801"/>
    </source>
</evidence>
<dbReference type="Pfam" id="PF07687">
    <property type="entry name" value="M20_dimer"/>
    <property type="match status" value="1"/>
</dbReference>
<evidence type="ECO:0000256" key="5">
    <source>
        <dbReference type="ARBA" id="ARBA00022833"/>
    </source>
</evidence>
<feature type="domain" description="Peptidase M20 dimerisation" evidence="7">
    <location>
        <begin position="209"/>
        <end position="340"/>
    </location>
</feature>
<dbReference type="FunFam" id="1.10.150.900:FF:000002">
    <property type="entry name" value="M20/M25/M40 family peptidase"/>
    <property type="match status" value="1"/>
</dbReference>
<dbReference type="InterPro" id="IPR002933">
    <property type="entry name" value="Peptidase_M20"/>
</dbReference>